<reference evidence="2 3" key="1">
    <citation type="journal article" date="2012" name="J. Bacteriol.">
        <title>Complete genome sequence of Klebsiella oxytoca KCTC 1686, used in production of 2,3-butanediol.</title>
        <authorList>
            <person name="Shin S.H."/>
            <person name="Kim S."/>
            <person name="Kim J.Y."/>
            <person name="Lee S."/>
            <person name="Um Y."/>
            <person name="Oh M.K."/>
            <person name="Kim Y.R."/>
            <person name="Lee J."/>
            <person name="Yang K.S."/>
        </authorList>
    </citation>
    <scope>NUCLEOTIDE SEQUENCE [LARGE SCALE GENOMIC DNA]</scope>
    <source>
        <strain evidence="3">ATCC 8724 / DSM 4798 / JCM 20051 / NBRC 3318 / NRRL B-199 / KCTC 1686</strain>
    </source>
</reference>
<keyword evidence="1" id="KW-0472">Membrane</keyword>
<dbReference type="EMBL" id="CP003218">
    <property type="protein sequence ID" value="AEX05807.1"/>
    <property type="molecule type" value="Genomic_DNA"/>
</dbReference>
<protein>
    <recommendedName>
        <fullName evidence="4">Glycosyltransferase family 1</fullName>
    </recommendedName>
</protein>
<evidence type="ECO:0000313" key="3">
    <source>
        <dbReference type="Proteomes" id="UP000007843"/>
    </source>
</evidence>
<feature type="transmembrane region" description="Helical" evidence="1">
    <location>
        <begin position="6"/>
        <end position="23"/>
    </location>
</feature>
<proteinExistence type="predicted"/>
<name>A0A0H3H946_KLEM8</name>
<dbReference type="Proteomes" id="UP000007843">
    <property type="component" value="Chromosome"/>
</dbReference>
<accession>A0A0H3H946</accession>
<dbReference type="KEGG" id="kox:KOX_20425"/>
<dbReference type="HOGENOM" id="CLU_188996_0_0_6"/>
<evidence type="ECO:0000256" key="1">
    <source>
        <dbReference type="SAM" id="Phobius"/>
    </source>
</evidence>
<dbReference type="AlphaFoldDB" id="A0A0H3H946"/>
<evidence type="ECO:0000313" key="2">
    <source>
        <dbReference type="EMBL" id="AEX05807.1"/>
    </source>
</evidence>
<dbReference type="RefSeq" id="WP_014229346.1">
    <property type="nucleotide sequence ID" value="NC_016612.1"/>
</dbReference>
<sequence>MDNIILYKVIVILTIVGWGWSMVRRKQKKQVLEPTIAQANARERYQWRYFRWGWRVLQIVCGFYLLITLIQFLLCG</sequence>
<dbReference type="PATRIC" id="fig|1006551.4.peg.4089"/>
<feature type="transmembrane region" description="Helical" evidence="1">
    <location>
        <begin position="52"/>
        <end position="74"/>
    </location>
</feature>
<gene>
    <name evidence="2" type="ordered locus">KOX_20425</name>
</gene>
<keyword evidence="1" id="KW-1133">Transmembrane helix</keyword>
<keyword evidence="1" id="KW-0812">Transmembrane</keyword>
<organism evidence="2 3">
    <name type="scientific">Klebsiella michiganensis (strain ATCC 8724 / DSM 4798 / JCM 20051 / NBRC 3318 / NRRL B-199 / KCTC 1686 / BUCSAV 143 / CCM 1901)</name>
    <dbReference type="NCBI Taxonomy" id="1006551"/>
    <lineage>
        <taxon>Bacteria</taxon>
        <taxon>Pseudomonadati</taxon>
        <taxon>Pseudomonadota</taxon>
        <taxon>Gammaproteobacteria</taxon>
        <taxon>Enterobacterales</taxon>
        <taxon>Enterobacteriaceae</taxon>
        <taxon>Klebsiella/Raoultella group</taxon>
        <taxon>Klebsiella</taxon>
    </lineage>
</organism>
<evidence type="ECO:0008006" key="4">
    <source>
        <dbReference type="Google" id="ProtNLM"/>
    </source>
</evidence>